<dbReference type="InterPro" id="IPR050896">
    <property type="entry name" value="Mito_lipid_metab_GTPase"/>
</dbReference>
<dbReference type="SUPFAM" id="SSF52540">
    <property type="entry name" value="P-loop containing nucleoside triphosphate hydrolases"/>
    <property type="match status" value="1"/>
</dbReference>
<dbReference type="RefSeq" id="WP_096180925.1">
    <property type="nucleotide sequence ID" value="NZ_BDUF01000018.1"/>
</dbReference>
<dbReference type="Pfam" id="PF01926">
    <property type="entry name" value="MMR_HSR1"/>
    <property type="match status" value="1"/>
</dbReference>
<dbReference type="EMBL" id="BDUF01000018">
    <property type="protein sequence ID" value="GAX89231.1"/>
    <property type="molecule type" value="Genomic_DNA"/>
</dbReference>
<proteinExistence type="predicted"/>
<dbReference type="NCBIfam" id="TIGR03597">
    <property type="entry name" value="GTPase_YqeH"/>
    <property type="match status" value="1"/>
</dbReference>
<sequence>MKAEVKVCTGCGAPLQTGQPESPGYTVASALEREHPVCRRCFRIRHYNEVSSVAVDDDEFIKIVSEIGRKKALVVKVVDLFDLAGSWIDNLRRYIGSNPVFLVANKVDVLPKQTNLEKVEMWLRKEVEKKGILLEGIALISAGKGYGLKHVKTFIERYANDRDVYVVGTANVGKSTLINRLIRTFGETGDVELTTSRYPGTTLSSVRVAIPNYKHHLIDTPGIMTSHRLSDLVCPKCLKQIVPDRTIDPTVFQLNDKQTLFAGGLARFDFVKGERQPFVCYFANQLELHRTKLENADTLYRKHLGGLLTPPCGDCGDHLRDLVTHKIKIKEGSSKDVVISGLGWFSARGNECEVHVHVPRGVDVSIRRAII</sequence>
<dbReference type="InterPro" id="IPR006073">
    <property type="entry name" value="GTP-bd"/>
</dbReference>
<reference evidence="4" key="1">
    <citation type="submission" date="2017-07" db="EMBL/GenBank/DDBJ databases">
        <title>Draft genome sequence of Effusibacillus lacus strain skLN1.</title>
        <authorList>
            <person name="Watanabe M."/>
            <person name="Kojima H."/>
            <person name="Fukui M."/>
        </authorList>
    </citation>
    <scope>NUCLEOTIDE SEQUENCE [LARGE SCALE GENOMIC DNA]</scope>
    <source>
        <strain evidence="4">skLN1</strain>
    </source>
</reference>
<gene>
    <name evidence="3" type="ORF">EFBL_0849</name>
</gene>
<evidence type="ECO:0000259" key="1">
    <source>
        <dbReference type="Pfam" id="PF01926"/>
    </source>
</evidence>
<evidence type="ECO:0000259" key="2">
    <source>
        <dbReference type="Pfam" id="PF21516"/>
    </source>
</evidence>
<feature type="domain" description="G" evidence="1">
    <location>
        <begin position="164"/>
        <end position="225"/>
    </location>
</feature>
<feature type="domain" description="NOA1/YqeH-like C-terminal" evidence="2">
    <location>
        <begin position="275"/>
        <end position="370"/>
    </location>
</feature>
<evidence type="ECO:0000313" key="3">
    <source>
        <dbReference type="EMBL" id="GAX89231.1"/>
    </source>
</evidence>
<dbReference type="PANTHER" id="PTHR46434:SF1">
    <property type="entry name" value="GENETIC INTERACTOR OF PROHIBITINS 3, MITOCHONDRIAL"/>
    <property type="match status" value="1"/>
</dbReference>
<keyword evidence="4" id="KW-1185">Reference proteome</keyword>
<dbReference type="OrthoDB" id="9773841at2"/>
<dbReference type="Pfam" id="PF21516">
    <property type="entry name" value="YqeH-like_C"/>
    <property type="match status" value="1"/>
</dbReference>
<dbReference type="CDD" id="cd01855">
    <property type="entry name" value="YqeH"/>
    <property type="match status" value="1"/>
</dbReference>
<dbReference type="InterPro" id="IPR048422">
    <property type="entry name" value="NOA1/YqeH-like_C"/>
</dbReference>
<dbReference type="PANTHER" id="PTHR46434">
    <property type="entry name" value="GENETIC INTERACTOR OF PROHIBITINS 3, MITOCHONDRIAL"/>
    <property type="match status" value="1"/>
</dbReference>
<dbReference type="GO" id="GO:0005525">
    <property type="term" value="F:GTP binding"/>
    <property type="evidence" value="ECO:0007669"/>
    <property type="project" value="InterPro"/>
</dbReference>
<dbReference type="Gene3D" id="3.40.50.300">
    <property type="entry name" value="P-loop containing nucleotide triphosphate hydrolases"/>
    <property type="match status" value="1"/>
</dbReference>
<protein>
    <submittedName>
        <fullName evidence="3">Ribosome biogenesis GTPase YqeH</fullName>
    </submittedName>
</protein>
<dbReference type="InterPro" id="IPR019988">
    <property type="entry name" value="GTP-bd_ribosome_bgen_YqeH"/>
</dbReference>
<evidence type="ECO:0000313" key="4">
    <source>
        <dbReference type="Proteomes" id="UP000217785"/>
    </source>
</evidence>
<dbReference type="InterPro" id="IPR027417">
    <property type="entry name" value="P-loop_NTPase"/>
</dbReference>
<comment type="caution">
    <text evidence="3">The sequence shown here is derived from an EMBL/GenBank/DDBJ whole genome shotgun (WGS) entry which is preliminary data.</text>
</comment>
<accession>A0A292YJZ4</accession>
<dbReference type="Proteomes" id="UP000217785">
    <property type="component" value="Unassembled WGS sequence"/>
</dbReference>
<organism evidence="3 4">
    <name type="scientific">Effusibacillus lacus</name>
    <dbReference type="NCBI Taxonomy" id="1348429"/>
    <lineage>
        <taxon>Bacteria</taxon>
        <taxon>Bacillati</taxon>
        <taxon>Bacillota</taxon>
        <taxon>Bacilli</taxon>
        <taxon>Bacillales</taxon>
        <taxon>Alicyclobacillaceae</taxon>
        <taxon>Effusibacillus</taxon>
    </lineage>
</organism>
<name>A0A292YJZ4_9BACL</name>
<dbReference type="AlphaFoldDB" id="A0A292YJZ4"/>